<keyword evidence="1" id="KW-0472">Membrane</keyword>
<feature type="transmembrane region" description="Helical" evidence="1">
    <location>
        <begin position="46"/>
        <end position="67"/>
    </location>
</feature>
<dbReference type="EMBL" id="CAADFK010000061">
    <property type="protein sequence ID" value="VFK14402.1"/>
    <property type="molecule type" value="Genomic_DNA"/>
</dbReference>
<evidence type="ECO:0000313" key="2">
    <source>
        <dbReference type="EMBL" id="VFK14402.1"/>
    </source>
</evidence>
<protein>
    <submittedName>
        <fullName evidence="2">Uncharacterized protein</fullName>
    </submittedName>
</protein>
<dbReference type="AlphaFoldDB" id="A0A450WBH6"/>
<keyword evidence="1" id="KW-0812">Transmembrane</keyword>
<name>A0A450WBH6_9GAMM</name>
<keyword evidence="1" id="KW-1133">Transmembrane helix</keyword>
<accession>A0A450WBH6</accession>
<organism evidence="2">
    <name type="scientific">Candidatus Kentrum sp. LPFa</name>
    <dbReference type="NCBI Taxonomy" id="2126335"/>
    <lineage>
        <taxon>Bacteria</taxon>
        <taxon>Pseudomonadati</taxon>
        <taxon>Pseudomonadota</taxon>
        <taxon>Gammaproteobacteria</taxon>
        <taxon>Candidatus Kentrum</taxon>
    </lineage>
</organism>
<evidence type="ECO:0000256" key="1">
    <source>
        <dbReference type="SAM" id="Phobius"/>
    </source>
</evidence>
<reference evidence="2" key="1">
    <citation type="submission" date="2019-02" db="EMBL/GenBank/DDBJ databases">
        <authorList>
            <person name="Gruber-Vodicka R. H."/>
            <person name="Seah K. B. B."/>
        </authorList>
    </citation>
    <scope>NUCLEOTIDE SEQUENCE</scope>
    <source>
        <strain evidence="2">BECK_S313</strain>
    </source>
</reference>
<proteinExistence type="predicted"/>
<feature type="transmembrane region" description="Helical" evidence="1">
    <location>
        <begin position="12"/>
        <end position="34"/>
    </location>
</feature>
<sequence length="309" mass="35228">MKESLKIFWKRIARYTISILAILFIILIVAFPITETKIFSENSDKISHLGVLITFLSLVIAVAIAVIEGLQSRELKDQIDLLQKTSKNIEDITRRPLTSIIDIISVCCDLLGKAQRTGGKIWFVGLTMAFGYPHNIPHIHKKWKKAGNEKPFDKACEEFNNLLTAILGGNLTDKFLVTLSEENIDNFFLKPLYEKPEYKEHKENIEKGEGIDFIFEKKTELINHHEKIIEKGGKINYVDRIPLQMLAVQLEENKDGKVDHPKIGCVVFHVGTENIRSANKAIGFYTELPNICDMFTDFAESISKNYTED</sequence>
<gene>
    <name evidence="2" type="ORF">BECKLPF1236B_GA0070989_10618</name>
</gene>